<geneLocation type="plasmid" evidence="1 2">
    <name>pYPD9-1</name>
</geneLocation>
<evidence type="ECO:0000313" key="2">
    <source>
        <dbReference type="Proteomes" id="UP001649230"/>
    </source>
</evidence>
<keyword evidence="1" id="KW-0614">Plasmid</keyword>
<name>A0ABY3SSL3_9BACL</name>
<sequence length="302" mass="33419">MKPYLTVDEYKRVPSAINVSNLDYFSGISDATAQDSELANVIERASAWVDSYCTAPDGFWASEVTETRSTFITRDGYLRVRPNNFPINELKSIKYRNYPTQPWNIVDTANVEQFERYFETPLLISPFGTPMFGYPIGSYPVSGQTYVPYVSPTDAANLQDVKVTIQYTYVKGYAHTLLASDAFAGTSEITVVDPTGIKVGTELTIYDGGHQERIKAATTPVGNVVTLTQPLTSDHASGVGVSAIPADIKQACILMVNYFLKERGVNSITIEGTANPMMQKYDDIRDVKLAKEILSGYRRVIV</sequence>
<evidence type="ECO:0000313" key="1">
    <source>
        <dbReference type="EMBL" id="UJF36634.1"/>
    </source>
</evidence>
<protein>
    <submittedName>
        <fullName evidence="1">Uncharacterized protein</fullName>
    </submittedName>
</protein>
<reference evidence="1 2" key="1">
    <citation type="journal article" date="2024" name="Int. J. Syst. Evol. Microbiol.">
        <title>Paenibacillus hexagrammi sp. nov., a novel bacterium isolated from the gut content of Hexagrammos agrammus.</title>
        <authorList>
            <person name="Jung H.K."/>
            <person name="Kim D.G."/>
            <person name="Zin H."/>
            <person name="Park J."/>
            <person name="Jung H."/>
            <person name="Kim Y.O."/>
            <person name="Kong H.J."/>
            <person name="Kim J.W."/>
            <person name="Kim Y.S."/>
        </authorList>
    </citation>
    <scope>NUCLEOTIDE SEQUENCE [LARGE SCALE GENOMIC DNA]</scope>
    <source>
        <strain evidence="1 2">YPD9-1</strain>
    </source>
</reference>
<keyword evidence="2" id="KW-1185">Reference proteome</keyword>
<organism evidence="1 2">
    <name type="scientific">Paenibacillus hexagrammi</name>
    <dbReference type="NCBI Taxonomy" id="2908839"/>
    <lineage>
        <taxon>Bacteria</taxon>
        <taxon>Bacillati</taxon>
        <taxon>Bacillota</taxon>
        <taxon>Bacilli</taxon>
        <taxon>Bacillales</taxon>
        <taxon>Paenibacillaceae</taxon>
        <taxon>Paenibacillus</taxon>
    </lineage>
</organism>
<gene>
    <name evidence="1" type="ORF">L0M14_30560</name>
</gene>
<dbReference type="EMBL" id="CP090979">
    <property type="protein sequence ID" value="UJF36634.1"/>
    <property type="molecule type" value="Genomic_DNA"/>
</dbReference>
<proteinExistence type="predicted"/>
<accession>A0ABY3SSL3</accession>
<dbReference type="RefSeq" id="WP_235123184.1">
    <property type="nucleotide sequence ID" value="NZ_CP090979.1"/>
</dbReference>
<dbReference type="Proteomes" id="UP001649230">
    <property type="component" value="Plasmid pYPD9-1"/>
</dbReference>